<dbReference type="AlphaFoldDB" id="A0A0J9X8L3"/>
<evidence type="ECO:0000259" key="12">
    <source>
        <dbReference type="Pfam" id="PF06419"/>
    </source>
</evidence>
<keyword evidence="7 10" id="KW-0472">Membrane</keyword>
<evidence type="ECO:0000256" key="6">
    <source>
        <dbReference type="ARBA" id="ARBA00023034"/>
    </source>
</evidence>
<keyword evidence="4 10" id="KW-0813">Transport</keyword>
<comment type="caution">
    <text evidence="14">The sequence shown here is derived from an EMBL/GenBank/DDBJ whole genome shotgun (WGS) entry which is preliminary data.</text>
</comment>
<dbReference type="STRING" id="1173061.A0A0J9X8L3"/>
<dbReference type="Proteomes" id="UP000242525">
    <property type="component" value="Unassembled WGS sequence"/>
</dbReference>
<proteinExistence type="inferred from homology"/>
<dbReference type="GO" id="GO:0000139">
    <property type="term" value="C:Golgi membrane"/>
    <property type="evidence" value="ECO:0007669"/>
    <property type="project" value="UniProtKB-SubCell"/>
</dbReference>
<dbReference type="Pfam" id="PF06419">
    <property type="entry name" value="COG6_N"/>
    <property type="match status" value="1"/>
</dbReference>
<dbReference type="GO" id="GO:0017119">
    <property type="term" value="C:Golgi transport complex"/>
    <property type="evidence" value="ECO:0007669"/>
    <property type="project" value="UniProtKB-UniRule"/>
</dbReference>
<keyword evidence="6 10" id="KW-0333">Golgi apparatus</keyword>
<dbReference type="Pfam" id="PF20653">
    <property type="entry name" value="COG6_C"/>
    <property type="match status" value="1"/>
</dbReference>
<dbReference type="InterPro" id="IPR010490">
    <property type="entry name" value="COG6"/>
</dbReference>
<dbReference type="SMART" id="SM01087">
    <property type="entry name" value="COG6"/>
    <property type="match status" value="1"/>
</dbReference>
<accession>A0A0J9X8L3</accession>
<evidence type="ECO:0000256" key="8">
    <source>
        <dbReference type="ARBA" id="ARBA00031348"/>
    </source>
</evidence>
<comment type="subcellular location">
    <subcellularLocation>
        <location evidence="1 10">Golgi apparatus membrane</location>
        <topology evidence="1 10">Peripheral membrane protein</topology>
    </subcellularLocation>
</comment>
<dbReference type="EMBL" id="CCBN010000005">
    <property type="protein sequence ID" value="CDO53771.1"/>
    <property type="molecule type" value="Genomic_DNA"/>
</dbReference>
<feature type="coiled-coil region" evidence="11">
    <location>
        <begin position="87"/>
        <end position="114"/>
    </location>
</feature>
<dbReference type="GO" id="GO:0006891">
    <property type="term" value="P:intra-Golgi vesicle-mediated transport"/>
    <property type="evidence" value="ECO:0007669"/>
    <property type="project" value="UniProtKB-UniRule"/>
</dbReference>
<feature type="domain" description="Conserved oligomeric complex COG6 N-terminal" evidence="12">
    <location>
        <begin position="47"/>
        <end position="158"/>
    </location>
</feature>
<comment type="subunit">
    <text evidence="10">Component of the conserved oligomeric Golgi complex.</text>
</comment>
<evidence type="ECO:0000259" key="13">
    <source>
        <dbReference type="Pfam" id="PF20653"/>
    </source>
</evidence>
<feature type="domain" description="Conserved Oligomeric Golgi complex subunit 6 C-terminal" evidence="13">
    <location>
        <begin position="190"/>
        <end position="644"/>
    </location>
</feature>
<dbReference type="PANTHER" id="PTHR21506">
    <property type="entry name" value="COMPONENT OF OLIGOMERIC GOLGI COMPLEX 6"/>
    <property type="match status" value="1"/>
</dbReference>
<evidence type="ECO:0000256" key="10">
    <source>
        <dbReference type="RuleBase" id="RU365075"/>
    </source>
</evidence>
<name>A0A0J9X8L3_GEOCN</name>
<evidence type="ECO:0000256" key="11">
    <source>
        <dbReference type="SAM" id="Coils"/>
    </source>
</evidence>
<evidence type="ECO:0000256" key="9">
    <source>
        <dbReference type="ARBA" id="ARBA00043873"/>
    </source>
</evidence>
<evidence type="ECO:0000313" key="15">
    <source>
        <dbReference type="Proteomes" id="UP000242525"/>
    </source>
</evidence>
<comment type="function">
    <text evidence="9">Acts as a component of the peripheral membrane COG complex that is involved in intra-Golgi protein trafficking. COG is located at the cis-Golgi, and regulates tethering of retrograde intra-Golgi vesicles and possibly a number of other membrane trafficking events.</text>
</comment>
<reference evidence="14" key="1">
    <citation type="submission" date="2014-03" db="EMBL/GenBank/DDBJ databases">
        <authorList>
            <person name="Casaregola S."/>
        </authorList>
    </citation>
    <scope>NUCLEOTIDE SEQUENCE [LARGE SCALE GENOMIC DNA]</scope>
    <source>
        <strain evidence="14">CLIB 918</strain>
    </source>
</reference>
<keyword evidence="11" id="KW-0175">Coiled coil</keyword>
<organism evidence="14 15">
    <name type="scientific">Geotrichum candidum</name>
    <name type="common">Oospora lactis</name>
    <name type="synonym">Dipodascus geotrichum</name>
    <dbReference type="NCBI Taxonomy" id="1173061"/>
    <lineage>
        <taxon>Eukaryota</taxon>
        <taxon>Fungi</taxon>
        <taxon>Dikarya</taxon>
        <taxon>Ascomycota</taxon>
        <taxon>Saccharomycotina</taxon>
        <taxon>Dipodascomycetes</taxon>
        <taxon>Dipodascales</taxon>
        <taxon>Dipodascaceae</taxon>
        <taxon>Geotrichum</taxon>
    </lineage>
</organism>
<keyword evidence="5 10" id="KW-0653">Protein transport</keyword>
<evidence type="ECO:0000256" key="7">
    <source>
        <dbReference type="ARBA" id="ARBA00023136"/>
    </source>
</evidence>
<dbReference type="PANTHER" id="PTHR21506:SF0">
    <property type="entry name" value="CONSERVED OLIGOMERIC GOLGI COMPLEX SUBUNIT 6"/>
    <property type="match status" value="1"/>
</dbReference>
<evidence type="ECO:0000256" key="1">
    <source>
        <dbReference type="ARBA" id="ARBA00004395"/>
    </source>
</evidence>
<evidence type="ECO:0000256" key="2">
    <source>
        <dbReference type="ARBA" id="ARBA00011023"/>
    </source>
</evidence>
<keyword evidence="15" id="KW-1185">Reference proteome</keyword>
<dbReference type="OrthoDB" id="272987at2759"/>
<evidence type="ECO:0000256" key="3">
    <source>
        <dbReference type="ARBA" id="ARBA00020973"/>
    </source>
</evidence>
<evidence type="ECO:0000313" key="14">
    <source>
        <dbReference type="EMBL" id="CDO53771.1"/>
    </source>
</evidence>
<evidence type="ECO:0000256" key="5">
    <source>
        <dbReference type="ARBA" id="ARBA00022927"/>
    </source>
</evidence>
<dbReference type="InterPro" id="IPR048369">
    <property type="entry name" value="COG6_C"/>
</dbReference>
<comment type="similarity">
    <text evidence="2 10">Belongs to the COG6 family.</text>
</comment>
<sequence length="654" mass="73741">MAASDFGVESSATPLARPNNAFSQKIAGIMSTSYTDASIRMALLSLDKKIDKNTGEVRRHLRSNTEADVIRANGAALKEFSQFINRLEGLGQTIETLNKRFEGMENLVNKADNDTKSAVQETKGLIEHQNNIKIKQAILAAFKAKFVISESEAEILVSSSHPIDKQFFDVLNKVKKIHADCDALLATDNQELGLEIMSKMSTYMDQAYDRLFFVVQKDLKTVKNDDQTSKKQLSQALKVLSERPAQFEVALKTLSESRQRSLTTLFVNALTTDTAHEKAIDFYAFDPLRYVGDILAWIHSEIVNERETVSSLFGSEMKSATGELLWTLDPTETIDSLVDTITSGVVKPFKLRIEQVVSAETRIGVIYQLSDKLNFYSSMFSKFLKPESALITTLGQMQKFCMRQFDKCLHEKIVDIKEHFLVAPNSDLQPPDFMTDVLGDLKGVLQSYESSVRYSPEGDAETKQIVQDLTEPYLECCNRIASDLPDTESEIFTINCLDAVKLSLQLFMFTQYKIDQLDSRIDEIAEVLVQRLLQQFLTKSGLAPYLKELTGNSTSDDLKTVFTKEALADLSFTLDNFLPSASMDFHSFLFKLASPRLATRIAQDASRLFSVEFSKVERTVLDLYSMEDSRIYFPRTYMDVCVLLGIEDENMSVR</sequence>
<dbReference type="GO" id="GO:0015031">
    <property type="term" value="P:protein transport"/>
    <property type="evidence" value="ECO:0007669"/>
    <property type="project" value="UniProtKB-KW"/>
</dbReference>
<protein>
    <recommendedName>
        <fullName evidence="3 10">Conserved oligomeric Golgi complex subunit 6</fullName>
        <shortName evidence="10">COG complex subunit 6</shortName>
    </recommendedName>
    <alternativeName>
        <fullName evidence="8 10">Component of oligomeric Golgi complex 6</fullName>
    </alternativeName>
</protein>
<dbReference type="InterPro" id="IPR048368">
    <property type="entry name" value="COG6_N"/>
</dbReference>
<gene>
    <name evidence="14" type="ORF">BN980_GECA05s06940g</name>
</gene>
<comment type="function">
    <text evidence="10">Acts as component of the peripheral membrane COG complex that is involved in intra-Golgi protein trafficking. COG is located at the cis-Golgi, and regulates tethering of retrograde intra-Golgi vesicles and possibly a number of other membrane trafficking events.</text>
</comment>
<evidence type="ECO:0000256" key="4">
    <source>
        <dbReference type="ARBA" id="ARBA00022448"/>
    </source>
</evidence>